<reference evidence="9 10" key="1">
    <citation type="submission" date="2020-04" db="EMBL/GenBank/DDBJ databases">
        <title>Arthrobacter sp. nov.</title>
        <authorList>
            <person name="Liu S."/>
        </authorList>
    </citation>
    <scope>NUCLEOTIDE SEQUENCE [LARGE SCALE GENOMIC DNA]</scope>
    <source>
        <strain evidence="9 10">E918</strain>
    </source>
</reference>
<comment type="subcellular location">
    <subcellularLocation>
        <location evidence="1">Cell envelope</location>
    </subcellularLocation>
</comment>
<feature type="chain" id="PRO_5031389819" evidence="7">
    <location>
        <begin position="20"/>
        <end position="185"/>
    </location>
</feature>
<evidence type="ECO:0000256" key="6">
    <source>
        <dbReference type="SAM" id="Phobius"/>
    </source>
</evidence>
<dbReference type="GO" id="GO:0046688">
    <property type="term" value="P:response to copper ion"/>
    <property type="evidence" value="ECO:0007669"/>
    <property type="project" value="InterPro"/>
</dbReference>
<comment type="caution">
    <text evidence="9">The sequence shown here is derived from an EMBL/GenBank/DDBJ whole genome shotgun (WGS) entry which is preliminary data.</text>
</comment>
<protein>
    <submittedName>
        <fullName evidence="9">Copper resistance protein CopC</fullName>
    </submittedName>
</protein>
<evidence type="ECO:0000256" key="1">
    <source>
        <dbReference type="ARBA" id="ARBA00004196"/>
    </source>
</evidence>
<dbReference type="GO" id="GO:0006825">
    <property type="term" value="P:copper ion transport"/>
    <property type="evidence" value="ECO:0007669"/>
    <property type="project" value="InterPro"/>
</dbReference>
<keyword evidence="6" id="KW-0812">Transmembrane</keyword>
<dbReference type="InterPro" id="IPR032694">
    <property type="entry name" value="CopC/D"/>
</dbReference>
<evidence type="ECO:0000256" key="5">
    <source>
        <dbReference type="SAM" id="MobiDB-lite"/>
    </source>
</evidence>
<feature type="domain" description="CopC" evidence="8">
    <location>
        <begin position="20"/>
        <end position="113"/>
    </location>
</feature>
<dbReference type="GO" id="GO:0005507">
    <property type="term" value="F:copper ion binding"/>
    <property type="evidence" value="ECO:0007669"/>
    <property type="project" value="InterPro"/>
</dbReference>
<name>A0A7X6K6H9_9MICC</name>
<dbReference type="SUPFAM" id="SSF81296">
    <property type="entry name" value="E set domains"/>
    <property type="match status" value="1"/>
</dbReference>
<dbReference type="PANTHER" id="PTHR34820">
    <property type="entry name" value="INNER MEMBRANE PROTEIN YEBZ"/>
    <property type="match status" value="1"/>
</dbReference>
<gene>
    <name evidence="9" type="ORF">HGG74_10840</name>
</gene>
<evidence type="ECO:0000256" key="2">
    <source>
        <dbReference type="ARBA" id="ARBA00022723"/>
    </source>
</evidence>
<keyword evidence="3 7" id="KW-0732">Signal</keyword>
<evidence type="ECO:0000256" key="7">
    <source>
        <dbReference type="SAM" id="SignalP"/>
    </source>
</evidence>
<evidence type="ECO:0000256" key="3">
    <source>
        <dbReference type="ARBA" id="ARBA00022729"/>
    </source>
</evidence>
<dbReference type="Proteomes" id="UP000544090">
    <property type="component" value="Unassembled WGS sequence"/>
</dbReference>
<accession>A0A7X6K6H9</accession>
<dbReference type="AlphaFoldDB" id="A0A7X6K6H9"/>
<keyword evidence="4" id="KW-0186">Copper</keyword>
<feature type="signal peptide" evidence="7">
    <location>
        <begin position="1"/>
        <end position="19"/>
    </location>
</feature>
<feature type="transmembrane region" description="Helical" evidence="6">
    <location>
        <begin position="152"/>
        <end position="174"/>
    </location>
</feature>
<dbReference type="GO" id="GO:0005886">
    <property type="term" value="C:plasma membrane"/>
    <property type="evidence" value="ECO:0007669"/>
    <property type="project" value="TreeGrafter"/>
</dbReference>
<dbReference type="EMBL" id="JAAZSQ010000009">
    <property type="protein sequence ID" value="NKX55028.1"/>
    <property type="molecule type" value="Genomic_DNA"/>
</dbReference>
<dbReference type="Gene3D" id="2.60.40.1220">
    <property type="match status" value="1"/>
</dbReference>
<dbReference type="InterPro" id="IPR007348">
    <property type="entry name" value="CopC_dom"/>
</dbReference>
<dbReference type="PANTHER" id="PTHR34820:SF4">
    <property type="entry name" value="INNER MEMBRANE PROTEIN YEBZ"/>
    <property type="match status" value="1"/>
</dbReference>
<keyword evidence="10" id="KW-1185">Reference proteome</keyword>
<dbReference type="InterPro" id="IPR014756">
    <property type="entry name" value="Ig_E-set"/>
</dbReference>
<evidence type="ECO:0000259" key="8">
    <source>
        <dbReference type="Pfam" id="PF04234"/>
    </source>
</evidence>
<dbReference type="Pfam" id="PF04234">
    <property type="entry name" value="CopC"/>
    <property type="match status" value="1"/>
</dbReference>
<sequence length="185" mass="18539">MTTVLLLAGALLVPSAAQAHDELVSSAPADGAELEAMPGELVLTFSNVPIGLGSEVRIQDSAGTDWADGDVVITDRRATQRIKPGAPAGGYTVLWRVASSDSHPIEGSFGFTVTAGGQGTPAASAQPTAGLPEPIETATGAPAAAAPDEPAVPWSVIGMAAVLVVLAVIIAVTARRRLGGGRQQG</sequence>
<evidence type="ECO:0000256" key="4">
    <source>
        <dbReference type="ARBA" id="ARBA00023008"/>
    </source>
</evidence>
<proteinExistence type="predicted"/>
<evidence type="ECO:0000313" key="10">
    <source>
        <dbReference type="Proteomes" id="UP000544090"/>
    </source>
</evidence>
<keyword evidence="6" id="KW-0472">Membrane</keyword>
<keyword evidence="2" id="KW-0479">Metal-binding</keyword>
<feature type="region of interest" description="Disordered" evidence="5">
    <location>
        <begin position="116"/>
        <end position="148"/>
    </location>
</feature>
<keyword evidence="6" id="KW-1133">Transmembrane helix</keyword>
<feature type="compositionally biased region" description="Low complexity" evidence="5">
    <location>
        <begin position="132"/>
        <end position="148"/>
    </location>
</feature>
<dbReference type="InterPro" id="IPR014755">
    <property type="entry name" value="Cu-Rt/internalin_Ig-like"/>
</dbReference>
<evidence type="ECO:0000313" key="9">
    <source>
        <dbReference type="EMBL" id="NKX55028.1"/>
    </source>
</evidence>
<dbReference type="GO" id="GO:0042597">
    <property type="term" value="C:periplasmic space"/>
    <property type="evidence" value="ECO:0007669"/>
    <property type="project" value="InterPro"/>
</dbReference>
<dbReference type="GO" id="GO:0030313">
    <property type="term" value="C:cell envelope"/>
    <property type="evidence" value="ECO:0007669"/>
    <property type="project" value="UniProtKB-SubCell"/>
</dbReference>
<organism evidence="9 10">
    <name type="scientific">Arthrobacter mobilis</name>
    <dbReference type="NCBI Taxonomy" id="2724944"/>
    <lineage>
        <taxon>Bacteria</taxon>
        <taxon>Bacillati</taxon>
        <taxon>Actinomycetota</taxon>
        <taxon>Actinomycetes</taxon>
        <taxon>Micrococcales</taxon>
        <taxon>Micrococcaceae</taxon>
        <taxon>Arthrobacter</taxon>
    </lineage>
</organism>